<evidence type="ECO:0000313" key="4">
    <source>
        <dbReference type="EMBL" id="GBM31037.1"/>
    </source>
</evidence>
<name>A0A4Y2ESV9_ARAVE</name>
<evidence type="ECO:0000313" key="2">
    <source>
        <dbReference type="EMBL" id="GBM31004.1"/>
    </source>
</evidence>
<dbReference type="AlphaFoldDB" id="A0A4Y2ESV9"/>
<protein>
    <submittedName>
        <fullName evidence="2">Uncharacterized protein</fullName>
    </submittedName>
</protein>
<sequence>MDNSWPWKILVGQGALNPLDGVVNTQMCPIWCTASPNVVHEQSLHLDCITVCCGFTVDFILRPFFLENTPYGPQMCSITGTRYCDFLQ</sequence>
<dbReference type="Proteomes" id="UP000499080">
    <property type="component" value="Unassembled WGS sequence"/>
</dbReference>
<gene>
    <name evidence="3" type="ORF">AVEN_188313_1</name>
    <name evidence="4" type="ORF">AVEN_220928_1</name>
    <name evidence="1" type="ORF">AVEN_33289_1</name>
    <name evidence="2" type="ORF">AVEN_51046_1</name>
</gene>
<keyword evidence="5" id="KW-1185">Reference proteome</keyword>
<proteinExistence type="predicted"/>
<evidence type="ECO:0000313" key="1">
    <source>
        <dbReference type="EMBL" id="GBM30994.1"/>
    </source>
</evidence>
<organism evidence="2 5">
    <name type="scientific">Araneus ventricosus</name>
    <name type="common">Orbweaver spider</name>
    <name type="synonym">Epeira ventricosa</name>
    <dbReference type="NCBI Taxonomy" id="182803"/>
    <lineage>
        <taxon>Eukaryota</taxon>
        <taxon>Metazoa</taxon>
        <taxon>Ecdysozoa</taxon>
        <taxon>Arthropoda</taxon>
        <taxon>Chelicerata</taxon>
        <taxon>Arachnida</taxon>
        <taxon>Araneae</taxon>
        <taxon>Araneomorphae</taxon>
        <taxon>Entelegynae</taxon>
        <taxon>Araneoidea</taxon>
        <taxon>Araneidae</taxon>
        <taxon>Araneus</taxon>
    </lineage>
</organism>
<evidence type="ECO:0000313" key="3">
    <source>
        <dbReference type="EMBL" id="GBM31028.1"/>
    </source>
</evidence>
<dbReference type="EMBL" id="BGPR01093442">
    <property type="protein sequence ID" value="GBM31004.1"/>
    <property type="molecule type" value="Genomic_DNA"/>
</dbReference>
<dbReference type="EMBL" id="BGPR01093448">
    <property type="protein sequence ID" value="GBM31028.1"/>
    <property type="molecule type" value="Genomic_DNA"/>
</dbReference>
<comment type="caution">
    <text evidence="2">The sequence shown here is derived from an EMBL/GenBank/DDBJ whole genome shotgun (WGS) entry which is preliminary data.</text>
</comment>
<accession>A0A4Y2ESV9</accession>
<reference evidence="2 5" key="1">
    <citation type="journal article" date="2019" name="Sci. Rep.">
        <title>Orb-weaving spider Araneus ventricosus genome elucidates the spidroin gene catalogue.</title>
        <authorList>
            <person name="Kono N."/>
            <person name="Nakamura H."/>
            <person name="Ohtoshi R."/>
            <person name="Moran D.A.P."/>
            <person name="Shinohara A."/>
            <person name="Yoshida Y."/>
            <person name="Fujiwara M."/>
            <person name="Mori M."/>
            <person name="Tomita M."/>
            <person name="Arakawa K."/>
        </authorList>
    </citation>
    <scope>NUCLEOTIDE SEQUENCE [LARGE SCALE GENOMIC DNA]</scope>
</reference>
<dbReference type="EMBL" id="BGPR01093439">
    <property type="protein sequence ID" value="GBM30994.1"/>
    <property type="molecule type" value="Genomic_DNA"/>
</dbReference>
<dbReference type="EMBL" id="BGPR01093451">
    <property type="protein sequence ID" value="GBM31037.1"/>
    <property type="molecule type" value="Genomic_DNA"/>
</dbReference>
<evidence type="ECO:0000313" key="5">
    <source>
        <dbReference type="Proteomes" id="UP000499080"/>
    </source>
</evidence>